<dbReference type="Proteomes" id="UP000194546">
    <property type="component" value="Unassembled WGS sequence"/>
</dbReference>
<proteinExistence type="inferred from homology"/>
<dbReference type="SUPFAM" id="SSF51735">
    <property type="entry name" value="NAD(P)-binding Rossmann-fold domains"/>
    <property type="match status" value="1"/>
</dbReference>
<dbReference type="PANTHER" id="PTHR42760:SF133">
    <property type="entry name" value="3-OXOACYL-[ACYL-CARRIER-PROTEIN] REDUCTASE"/>
    <property type="match status" value="1"/>
</dbReference>
<evidence type="ECO:0000256" key="2">
    <source>
        <dbReference type="ARBA" id="ARBA00023002"/>
    </source>
</evidence>
<name>A0A242MED2_CABSO</name>
<dbReference type="Pfam" id="PF13561">
    <property type="entry name" value="adh_short_C2"/>
    <property type="match status" value="1"/>
</dbReference>
<dbReference type="Gene3D" id="3.40.50.720">
    <property type="entry name" value="NAD(P)-binding Rossmann-like Domain"/>
    <property type="match status" value="1"/>
</dbReference>
<evidence type="ECO:0000313" key="4">
    <source>
        <dbReference type="Proteomes" id="UP000194546"/>
    </source>
</evidence>
<dbReference type="InterPro" id="IPR020904">
    <property type="entry name" value="Sc_DH/Rdtase_CS"/>
</dbReference>
<evidence type="ECO:0000313" key="3">
    <source>
        <dbReference type="EMBL" id="OTP69661.1"/>
    </source>
</evidence>
<dbReference type="InterPro" id="IPR002347">
    <property type="entry name" value="SDR_fam"/>
</dbReference>
<comment type="similarity">
    <text evidence="1">Belongs to the short-chain dehydrogenases/reductases (SDR) family.</text>
</comment>
<dbReference type="PANTHER" id="PTHR42760">
    <property type="entry name" value="SHORT-CHAIN DEHYDROGENASES/REDUCTASES FAMILY MEMBER"/>
    <property type="match status" value="1"/>
</dbReference>
<dbReference type="PRINTS" id="PR00081">
    <property type="entry name" value="GDHRDH"/>
</dbReference>
<dbReference type="EMBL" id="NBTY01000148">
    <property type="protein sequence ID" value="OTP69661.1"/>
    <property type="molecule type" value="Genomic_DNA"/>
</dbReference>
<comment type="caution">
    <text evidence="3">The sequence shown here is derived from an EMBL/GenBank/DDBJ whole genome shotgun (WGS) entry which is preliminary data.</text>
</comment>
<dbReference type="AlphaFoldDB" id="A0A242MED2"/>
<protein>
    <submittedName>
        <fullName evidence="3">3-oxoacyl-[acyl-carrier protein] reductase</fullName>
    </submittedName>
</protein>
<sequence length="248" mass="26433">MDLGINGRIALITGAESGIGFSTAEQLLAEGAQVVITDKNQSSLDEAARELGHGVRAFAADLTDPATVALLKKRVLGEVGVPQILVNAAGVTGATGMFHEIDEQGWIDTLNTDLMSPVRLVRAFIDEDAVQPYVDELPYCAAKAGVLSLAKGLSKTYAKEGVLVNAVSPAFIETPMTDAMMDKRAMEYGTSFDDAVKSFLDEERPFMELKRRGKAEEVAAVVVFLCSERASLVNGSNYRVDSGSVATI</sequence>
<dbReference type="RefSeq" id="WP_086382850.1">
    <property type="nucleotide sequence ID" value="NZ_NBTY01000148.1"/>
</dbReference>
<evidence type="ECO:0000256" key="1">
    <source>
        <dbReference type="ARBA" id="ARBA00006484"/>
    </source>
</evidence>
<accession>A0A242MED2</accession>
<gene>
    <name evidence="3" type="ORF">PAMC26510_26800</name>
</gene>
<organism evidence="3 4">
    <name type="scientific">Caballeronia sordidicola</name>
    <name type="common">Burkholderia sordidicola</name>
    <dbReference type="NCBI Taxonomy" id="196367"/>
    <lineage>
        <taxon>Bacteria</taxon>
        <taxon>Pseudomonadati</taxon>
        <taxon>Pseudomonadota</taxon>
        <taxon>Betaproteobacteria</taxon>
        <taxon>Burkholderiales</taxon>
        <taxon>Burkholderiaceae</taxon>
        <taxon>Caballeronia</taxon>
    </lineage>
</organism>
<reference evidence="3 4" key="1">
    <citation type="submission" date="2017-03" db="EMBL/GenBank/DDBJ databases">
        <title>Genome analysis of strain PAMC 26510.</title>
        <authorList>
            <person name="Oh H.-M."/>
            <person name="Yang J.-A."/>
        </authorList>
    </citation>
    <scope>NUCLEOTIDE SEQUENCE [LARGE SCALE GENOMIC DNA]</scope>
    <source>
        <strain evidence="3 4">PAMC 26510</strain>
    </source>
</reference>
<dbReference type="PROSITE" id="PS00061">
    <property type="entry name" value="ADH_SHORT"/>
    <property type="match status" value="1"/>
</dbReference>
<dbReference type="GO" id="GO:0016616">
    <property type="term" value="F:oxidoreductase activity, acting on the CH-OH group of donors, NAD or NADP as acceptor"/>
    <property type="evidence" value="ECO:0007669"/>
    <property type="project" value="TreeGrafter"/>
</dbReference>
<keyword evidence="2" id="KW-0560">Oxidoreductase</keyword>
<dbReference type="InterPro" id="IPR036291">
    <property type="entry name" value="NAD(P)-bd_dom_sf"/>
</dbReference>
<dbReference type="CDD" id="cd05233">
    <property type="entry name" value="SDR_c"/>
    <property type="match status" value="1"/>
</dbReference>